<evidence type="ECO:0000313" key="4">
    <source>
        <dbReference type="EMBL" id="MBE9211298.1"/>
    </source>
</evidence>
<feature type="domain" description="vWA-MoxR associated protein N-terminal HTH" evidence="3">
    <location>
        <begin position="2"/>
        <end position="70"/>
    </location>
</feature>
<organism evidence="4 5">
    <name type="scientific">Plectonema cf. radiosum LEGE 06105</name>
    <dbReference type="NCBI Taxonomy" id="945769"/>
    <lineage>
        <taxon>Bacteria</taxon>
        <taxon>Bacillati</taxon>
        <taxon>Cyanobacteriota</taxon>
        <taxon>Cyanophyceae</taxon>
        <taxon>Oscillatoriophycideae</taxon>
        <taxon>Oscillatoriales</taxon>
        <taxon>Microcoleaceae</taxon>
        <taxon>Plectonema</taxon>
    </lineage>
</organism>
<dbReference type="EMBL" id="JADEWL010000002">
    <property type="protein sequence ID" value="MBE9211298.1"/>
    <property type="molecule type" value="Genomic_DNA"/>
</dbReference>
<evidence type="ECO:0000259" key="3">
    <source>
        <dbReference type="Pfam" id="PF26355"/>
    </source>
</evidence>
<dbReference type="Gene3D" id="3.40.50.300">
    <property type="entry name" value="P-loop containing nucleotide triphosphate hydrolases"/>
    <property type="match status" value="1"/>
</dbReference>
<dbReference type="PANTHER" id="PTHR47691:SF3">
    <property type="entry name" value="HTH-TYPE TRANSCRIPTIONAL REGULATOR RV0890C-RELATED"/>
    <property type="match status" value="1"/>
</dbReference>
<reference evidence="4" key="1">
    <citation type="submission" date="2020-10" db="EMBL/GenBank/DDBJ databases">
        <authorList>
            <person name="Castelo-Branco R."/>
            <person name="Eusebio N."/>
            <person name="Adriana R."/>
            <person name="Vieira A."/>
            <person name="Brugerolle De Fraissinette N."/>
            <person name="Rezende De Castro R."/>
            <person name="Schneider M.P."/>
            <person name="Vasconcelos V."/>
            <person name="Leao P.N."/>
        </authorList>
    </citation>
    <scope>NUCLEOTIDE SEQUENCE</scope>
    <source>
        <strain evidence="4">LEGE 06105</strain>
    </source>
</reference>
<proteinExistence type="predicted"/>
<dbReference type="PANTHER" id="PTHR47691">
    <property type="entry name" value="REGULATOR-RELATED"/>
    <property type="match status" value="1"/>
</dbReference>
<dbReference type="Gene3D" id="1.25.40.10">
    <property type="entry name" value="Tetratricopeptide repeat domain"/>
    <property type="match status" value="1"/>
</dbReference>
<dbReference type="Pfam" id="PF24883">
    <property type="entry name" value="NPHP3_N"/>
    <property type="match status" value="1"/>
</dbReference>
<gene>
    <name evidence="4" type="ORF">IQ247_00940</name>
</gene>
<keyword evidence="1" id="KW-0677">Repeat</keyword>
<comment type="caution">
    <text evidence="4">The sequence shown here is derived from an EMBL/GenBank/DDBJ whole genome shotgun (WGS) entry which is preliminary data.</text>
</comment>
<sequence>MAKTGKHLSNIEVLVLGGSWKGQKYNQIAAEGGYTEEYIKNDVGPKLWKRLSQALEKKINKTNFKAILEQQVYQAEKGKIIAKELIAKETFVNNLKFPEIPQPVYHNLPSRDYTKLIGRKAEAKRLLELLSFESLTPCVNIEGIGGVGKTTLALDIAYRCLQASKDIDLEKSLTEDIPTFELIVFTSAKTEFFTSRGILPRLRREKTLRDIFTSIIRTINFDHSPPASFEQAYEQIYKCLANMRTLLIIDNLDTLEEQQQVLSFLYELPPTVKALITSREKTPFNAVRLSSLTQTEALILIQQKAAEKQVDLSLKQYVQLYQTTGGIPAAIIYAIGQLNAGYSFDNVTSCLIPDRGDFCRFYFDSSVQPLKGQPAYYFLMALSLFAKPPITSALRIVAGVDNTLKAADGLAKLQQLSLINYRQERYGMLPLTREYASGEMFCNPEFEKNARERWVNWYLEFAQQHGAKDWREWQDYQHLHQEWDNLTEIIEWCIKHDRYSDLCQLWRNVKCYTYSLAYRQNRLTDWEGPLLWLEWLAQAAISRQDLAIAAEMLGDRAWKLTLMGQEEHLNVADNLFIQAWELHEHLTLDMQVDLAIHIGVWHIQKQQFVRAIDWLNEAQNLLDNSNNSQINPLSATGLSLHILYYQGEINYKTGNYQASKALFKQIFEQAQLINWKRASFLAKDFLADIAIKQGKLNQAQNYLTELLQIAENNQDKCSRAYTKRSLARLEEKLGNSNIAKRWANEAIKDFETLGMQRELTEAQELLQAIE</sequence>
<dbReference type="GO" id="GO:0043531">
    <property type="term" value="F:ADP binding"/>
    <property type="evidence" value="ECO:0007669"/>
    <property type="project" value="InterPro"/>
</dbReference>
<dbReference type="Pfam" id="PF26355">
    <property type="entry name" value="HTH_VMAP-M9"/>
    <property type="match status" value="1"/>
</dbReference>
<dbReference type="InterPro" id="IPR027417">
    <property type="entry name" value="P-loop_NTPase"/>
</dbReference>
<feature type="domain" description="Nephrocystin 3-like N-terminal" evidence="2">
    <location>
        <begin position="136"/>
        <end position="279"/>
    </location>
</feature>
<protein>
    <submittedName>
        <fullName evidence="4">RNA polymerase subunit sigma-24</fullName>
    </submittedName>
</protein>
<dbReference type="InterPro" id="IPR058651">
    <property type="entry name" value="HTH_VMAP-M9"/>
</dbReference>
<keyword evidence="5" id="KW-1185">Reference proteome</keyword>
<accession>A0A8J7F8E5</accession>
<dbReference type="Proteomes" id="UP000620559">
    <property type="component" value="Unassembled WGS sequence"/>
</dbReference>
<name>A0A8J7F8E5_9CYAN</name>
<evidence type="ECO:0000259" key="2">
    <source>
        <dbReference type="Pfam" id="PF24883"/>
    </source>
</evidence>
<dbReference type="SUPFAM" id="SSF48452">
    <property type="entry name" value="TPR-like"/>
    <property type="match status" value="1"/>
</dbReference>
<dbReference type="InterPro" id="IPR011990">
    <property type="entry name" value="TPR-like_helical_dom_sf"/>
</dbReference>
<dbReference type="SUPFAM" id="SSF52540">
    <property type="entry name" value="P-loop containing nucleoside triphosphate hydrolases"/>
    <property type="match status" value="1"/>
</dbReference>
<evidence type="ECO:0000313" key="5">
    <source>
        <dbReference type="Proteomes" id="UP000620559"/>
    </source>
</evidence>
<dbReference type="AlphaFoldDB" id="A0A8J7F8E5"/>
<evidence type="ECO:0000256" key="1">
    <source>
        <dbReference type="ARBA" id="ARBA00022737"/>
    </source>
</evidence>
<dbReference type="InterPro" id="IPR056884">
    <property type="entry name" value="NPHP3-like_N"/>
</dbReference>